<evidence type="ECO:0000256" key="3">
    <source>
        <dbReference type="ARBA" id="ARBA00022795"/>
    </source>
</evidence>
<reference evidence="8 9" key="1">
    <citation type="submission" date="2020-11" db="EMBL/GenBank/DDBJ databases">
        <title>Taxonomic evaluation of the Bacillus sporothermodurans group of bacteria based on whole genome sequences.</title>
        <authorList>
            <person name="Fiedler G."/>
            <person name="Herbstmann A.-D."/>
            <person name="Doll E."/>
            <person name="Wenning M."/>
            <person name="Brinks E."/>
            <person name="Kabisch J."/>
            <person name="Breitenwieser F."/>
            <person name="Lappann M."/>
            <person name="Boehnlein C."/>
            <person name="Franz C."/>
        </authorList>
    </citation>
    <scope>NUCLEOTIDE SEQUENCE [LARGE SCALE GENOMIC DNA]</scope>
    <source>
        <strain evidence="8 9">JCM 19841</strain>
    </source>
</reference>
<evidence type="ECO:0000256" key="5">
    <source>
        <dbReference type="ARBA" id="ARBA00093765"/>
    </source>
</evidence>
<protein>
    <recommendedName>
        <fullName evidence="7">Flagellar protein FliT</fullName>
    </recommendedName>
</protein>
<gene>
    <name evidence="8" type="ORF">I5776_04835</name>
</gene>
<comment type="subcellular location">
    <subcellularLocation>
        <location evidence="1">Cytoplasm</location>
        <location evidence="1">Cytosol</location>
    </subcellularLocation>
</comment>
<sequence>MEASNSDKSTTTIRFEWWASLMCVILDCFNLTERLITAMEKVNDHNRDETIATIEEILEERAILLPMIKPPFTKEEIEVGKKIVLMNNTLQNLLNNQKKNIQKDINCLLNKKTSVNKYINPYHNMQTDGYFYDKRK</sequence>
<evidence type="ECO:0000256" key="7">
    <source>
        <dbReference type="ARBA" id="ARBA00093797"/>
    </source>
</evidence>
<evidence type="ECO:0000313" key="9">
    <source>
        <dbReference type="Proteomes" id="UP000595691"/>
    </source>
</evidence>
<organism evidence="8 9">
    <name type="scientific">Heyndrickxia vini</name>
    <dbReference type="NCBI Taxonomy" id="1476025"/>
    <lineage>
        <taxon>Bacteria</taxon>
        <taxon>Bacillati</taxon>
        <taxon>Bacillota</taxon>
        <taxon>Bacilli</taxon>
        <taxon>Bacillales</taxon>
        <taxon>Bacillaceae</taxon>
        <taxon>Heyndrickxia</taxon>
    </lineage>
</organism>
<keyword evidence="2" id="KW-0963">Cytoplasm</keyword>
<proteinExistence type="inferred from homology"/>
<comment type="similarity">
    <text evidence="6">Belongs to the bacillales FliT family.</text>
</comment>
<keyword evidence="3" id="KW-1005">Bacterial flagellum biogenesis</keyword>
<accession>A0ABX7E3J2</accession>
<dbReference type="Proteomes" id="UP000595691">
    <property type="component" value="Chromosome"/>
</dbReference>
<keyword evidence="4" id="KW-0143">Chaperone</keyword>
<name>A0ABX7E3J2_9BACI</name>
<evidence type="ECO:0000313" key="8">
    <source>
        <dbReference type="EMBL" id="QQZ10284.1"/>
    </source>
</evidence>
<keyword evidence="9" id="KW-1185">Reference proteome</keyword>
<evidence type="ECO:0000256" key="4">
    <source>
        <dbReference type="ARBA" id="ARBA00023186"/>
    </source>
</evidence>
<dbReference type="RefSeq" id="WP_202779230.1">
    <property type="nucleotide sequence ID" value="NZ_CP065425.1"/>
</dbReference>
<dbReference type="EMBL" id="CP065425">
    <property type="protein sequence ID" value="QQZ10284.1"/>
    <property type="molecule type" value="Genomic_DNA"/>
</dbReference>
<evidence type="ECO:0000256" key="6">
    <source>
        <dbReference type="ARBA" id="ARBA00093785"/>
    </source>
</evidence>
<evidence type="ECO:0000256" key="1">
    <source>
        <dbReference type="ARBA" id="ARBA00004514"/>
    </source>
</evidence>
<comment type="function">
    <text evidence="5">May act as an export chaperone for the filament capping protein FliD.</text>
</comment>
<dbReference type="Pfam" id="PF05400">
    <property type="entry name" value="FliT"/>
    <property type="match status" value="1"/>
</dbReference>
<dbReference type="InterPro" id="IPR008622">
    <property type="entry name" value="FliT"/>
</dbReference>
<evidence type="ECO:0000256" key="2">
    <source>
        <dbReference type="ARBA" id="ARBA00022490"/>
    </source>
</evidence>
<keyword evidence="8" id="KW-0282">Flagellum</keyword>
<keyword evidence="8" id="KW-0969">Cilium</keyword>
<keyword evidence="8" id="KW-0966">Cell projection</keyword>